<proteinExistence type="predicted"/>
<dbReference type="PROSITE" id="PS51257">
    <property type="entry name" value="PROKAR_LIPOPROTEIN"/>
    <property type="match status" value="1"/>
</dbReference>
<gene>
    <name evidence="2" type="ORF">LTRI10_LOCUS33529</name>
</gene>
<dbReference type="Proteomes" id="UP001497516">
    <property type="component" value="Chromosome 6"/>
</dbReference>
<evidence type="ECO:0000256" key="1">
    <source>
        <dbReference type="SAM" id="SignalP"/>
    </source>
</evidence>
<dbReference type="AlphaFoldDB" id="A0AAV2F3T6"/>
<sequence>MKGKKTNHNNVGRILVGLLVLALGVQSACSCRIRVRTLPITVPKYYNRPPTGVPTINPCRSFSPPARHG</sequence>
<evidence type="ECO:0000313" key="2">
    <source>
        <dbReference type="EMBL" id="CAL1392916.1"/>
    </source>
</evidence>
<dbReference type="EMBL" id="OZ034819">
    <property type="protein sequence ID" value="CAL1392916.1"/>
    <property type="molecule type" value="Genomic_DNA"/>
</dbReference>
<evidence type="ECO:0008006" key="4">
    <source>
        <dbReference type="Google" id="ProtNLM"/>
    </source>
</evidence>
<accession>A0AAV2F3T6</accession>
<organism evidence="2 3">
    <name type="scientific">Linum trigynum</name>
    <dbReference type="NCBI Taxonomy" id="586398"/>
    <lineage>
        <taxon>Eukaryota</taxon>
        <taxon>Viridiplantae</taxon>
        <taxon>Streptophyta</taxon>
        <taxon>Embryophyta</taxon>
        <taxon>Tracheophyta</taxon>
        <taxon>Spermatophyta</taxon>
        <taxon>Magnoliopsida</taxon>
        <taxon>eudicotyledons</taxon>
        <taxon>Gunneridae</taxon>
        <taxon>Pentapetalae</taxon>
        <taxon>rosids</taxon>
        <taxon>fabids</taxon>
        <taxon>Malpighiales</taxon>
        <taxon>Linaceae</taxon>
        <taxon>Linum</taxon>
    </lineage>
</organism>
<reference evidence="2 3" key="1">
    <citation type="submission" date="2024-04" db="EMBL/GenBank/DDBJ databases">
        <authorList>
            <person name="Fracassetti M."/>
        </authorList>
    </citation>
    <scope>NUCLEOTIDE SEQUENCE [LARGE SCALE GENOMIC DNA]</scope>
</reference>
<keyword evidence="1" id="KW-0732">Signal</keyword>
<evidence type="ECO:0000313" key="3">
    <source>
        <dbReference type="Proteomes" id="UP001497516"/>
    </source>
</evidence>
<keyword evidence="3" id="KW-1185">Reference proteome</keyword>
<feature type="chain" id="PRO_5043954297" description="Secreted protein" evidence="1">
    <location>
        <begin position="31"/>
        <end position="69"/>
    </location>
</feature>
<feature type="signal peptide" evidence="1">
    <location>
        <begin position="1"/>
        <end position="30"/>
    </location>
</feature>
<protein>
    <recommendedName>
        <fullName evidence="4">Secreted protein</fullName>
    </recommendedName>
</protein>
<name>A0AAV2F3T6_9ROSI</name>